<dbReference type="EMBL" id="CAWYQH010000174">
    <property type="protein sequence ID" value="CAK8698689.1"/>
    <property type="molecule type" value="Genomic_DNA"/>
</dbReference>
<organism evidence="1 2">
    <name type="scientific">Clavelina lepadiformis</name>
    <name type="common">Light-bulb sea squirt</name>
    <name type="synonym">Ascidia lepadiformis</name>
    <dbReference type="NCBI Taxonomy" id="159417"/>
    <lineage>
        <taxon>Eukaryota</taxon>
        <taxon>Metazoa</taxon>
        <taxon>Chordata</taxon>
        <taxon>Tunicata</taxon>
        <taxon>Ascidiacea</taxon>
        <taxon>Aplousobranchia</taxon>
        <taxon>Clavelinidae</taxon>
        <taxon>Clavelina</taxon>
    </lineage>
</organism>
<gene>
    <name evidence="1" type="ORF">CVLEPA_LOCUS32104</name>
</gene>
<evidence type="ECO:0000313" key="1">
    <source>
        <dbReference type="EMBL" id="CAK8698689.1"/>
    </source>
</evidence>
<protein>
    <submittedName>
        <fullName evidence="1">Uncharacterized protein</fullName>
    </submittedName>
</protein>
<name>A0ABP0H6R2_CLALP</name>
<accession>A0ABP0H6R2</accession>
<dbReference type="Proteomes" id="UP001642483">
    <property type="component" value="Unassembled WGS sequence"/>
</dbReference>
<evidence type="ECO:0000313" key="2">
    <source>
        <dbReference type="Proteomes" id="UP001642483"/>
    </source>
</evidence>
<comment type="caution">
    <text evidence="1">The sequence shown here is derived from an EMBL/GenBank/DDBJ whole genome shotgun (WGS) entry which is preliminary data.</text>
</comment>
<sequence>MTARVLERNTSLYNIIGPTWSERNVSVTSTGNTLTILHTVGGRFAYNNFNELSVTYKKTDNVN</sequence>
<proteinExistence type="predicted"/>
<reference evidence="1 2" key="1">
    <citation type="submission" date="2024-02" db="EMBL/GenBank/DDBJ databases">
        <authorList>
            <person name="Daric V."/>
            <person name="Darras S."/>
        </authorList>
    </citation>
    <scope>NUCLEOTIDE SEQUENCE [LARGE SCALE GENOMIC DNA]</scope>
</reference>
<keyword evidence="2" id="KW-1185">Reference proteome</keyword>